<comment type="similarity">
    <text evidence="1">Belongs to the REXO1/REXO3 family.</text>
</comment>
<dbReference type="InterPro" id="IPR013520">
    <property type="entry name" value="Ribonucl_H"/>
</dbReference>
<dbReference type="GO" id="GO:0003676">
    <property type="term" value="F:nucleic acid binding"/>
    <property type="evidence" value="ECO:0007669"/>
    <property type="project" value="InterPro"/>
</dbReference>
<dbReference type="GO" id="GO:0004527">
    <property type="term" value="F:exonuclease activity"/>
    <property type="evidence" value="ECO:0007669"/>
    <property type="project" value="UniProtKB-KW"/>
</dbReference>
<proteinExistence type="inferred from homology"/>
<evidence type="ECO:0000256" key="5">
    <source>
        <dbReference type="SAM" id="MobiDB-lite"/>
    </source>
</evidence>
<gene>
    <name evidence="7" type="ORF">EV44_g1912</name>
</gene>
<dbReference type="PANTHER" id="PTHR12801:SF112">
    <property type="entry name" value="RNA EXONUCLEASE 3"/>
    <property type="match status" value="1"/>
</dbReference>
<dbReference type="EMBL" id="JNVN01000001">
    <property type="protein sequence ID" value="KHJ36474.1"/>
    <property type="molecule type" value="Genomic_DNA"/>
</dbReference>
<dbReference type="CDD" id="cd06145">
    <property type="entry name" value="REX1_like"/>
    <property type="match status" value="1"/>
</dbReference>
<dbReference type="GO" id="GO:0005634">
    <property type="term" value="C:nucleus"/>
    <property type="evidence" value="ECO:0007669"/>
    <property type="project" value="TreeGrafter"/>
</dbReference>
<evidence type="ECO:0000313" key="7">
    <source>
        <dbReference type="EMBL" id="KHJ36474.1"/>
    </source>
</evidence>
<dbReference type="InterPro" id="IPR036397">
    <property type="entry name" value="RNaseH_sf"/>
</dbReference>
<feature type="domain" description="Exonuclease" evidence="6">
    <location>
        <begin position="455"/>
        <end position="648"/>
    </location>
</feature>
<name>A0A0B1PJ19_UNCNE</name>
<feature type="compositionally biased region" description="Low complexity" evidence="5">
    <location>
        <begin position="88"/>
        <end position="101"/>
    </location>
</feature>
<dbReference type="SUPFAM" id="SSF53098">
    <property type="entry name" value="Ribonuclease H-like"/>
    <property type="match status" value="1"/>
</dbReference>
<comment type="caution">
    <text evidence="7">The sequence shown here is derived from an EMBL/GenBank/DDBJ whole genome shotgun (WGS) entry which is preliminary data.</text>
</comment>
<evidence type="ECO:0000313" key="8">
    <source>
        <dbReference type="Proteomes" id="UP000030854"/>
    </source>
</evidence>
<keyword evidence="3" id="KW-0378">Hydrolase</keyword>
<keyword evidence="4 7" id="KW-0269">Exonuclease</keyword>
<evidence type="ECO:0000256" key="4">
    <source>
        <dbReference type="ARBA" id="ARBA00022839"/>
    </source>
</evidence>
<evidence type="ECO:0000256" key="1">
    <source>
        <dbReference type="ARBA" id="ARBA00006357"/>
    </source>
</evidence>
<evidence type="ECO:0000256" key="2">
    <source>
        <dbReference type="ARBA" id="ARBA00022722"/>
    </source>
</evidence>
<organism evidence="7 8">
    <name type="scientific">Uncinula necator</name>
    <name type="common">Grape powdery mildew</name>
    <dbReference type="NCBI Taxonomy" id="52586"/>
    <lineage>
        <taxon>Eukaryota</taxon>
        <taxon>Fungi</taxon>
        <taxon>Dikarya</taxon>
        <taxon>Ascomycota</taxon>
        <taxon>Pezizomycotina</taxon>
        <taxon>Leotiomycetes</taxon>
        <taxon>Erysiphales</taxon>
        <taxon>Erysiphaceae</taxon>
        <taxon>Erysiphe</taxon>
    </lineage>
</organism>
<feature type="region of interest" description="Disordered" evidence="5">
    <location>
        <begin position="608"/>
        <end position="627"/>
    </location>
</feature>
<dbReference type="SMART" id="SM00479">
    <property type="entry name" value="EXOIII"/>
    <property type="match status" value="1"/>
</dbReference>
<reference evidence="7 8" key="1">
    <citation type="journal article" date="2014" name="BMC Genomics">
        <title>Adaptive genomic structural variation in the grape powdery mildew pathogen, Erysiphe necator.</title>
        <authorList>
            <person name="Jones L."/>
            <person name="Riaz S."/>
            <person name="Morales-Cruz A."/>
            <person name="Amrine K.C."/>
            <person name="McGuire B."/>
            <person name="Gubler W.D."/>
            <person name="Walker M.A."/>
            <person name="Cantu D."/>
        </authorList>
    </citation>
    <scope>NUCLEOTIDE SEQUENCE [LARGE SCALE GENOMIC DNA]</scope>
    <source>
        <strain evidence="8">c</strain>
    </source>
</reference>
<dbReference type="InterPro" id="IPR047021">
    <property type="entry name" value="REXO1/3/4-like"/>
</dbReference>
<feature type="region of interest" description="Disordered" evidence="5">
    <location>
        <begin position="79"/>
        <end position="103"/>
    </location>
</feature>
<dbReference type="Proteomes" id="UP000030854">
    <property type="component" value="Unassembled WGS sequence"/>
</dbReference>
<keyword evidence="2" id="KW-0540">Nuclease</keyword>
<dbReference type="OMA" id="GQCTYHP"/>
<feature type="compositionally biased region" description="Low complexity" evidence="5">
    <location>
        <begin position="611"/>
        <end position="622"/>
    </location>
</feature>
<evidence type="ECO:0000256" key="3">
    <source>
        <dbReference type="ARBA" id="ARBA00022801"/>
    </source>
</evidence>
<accession>A0A0B1PJ19</accession>
<protein>
    <submittedName>
        <fullName evidence="7">Putative rna exonuclease 3</fullName>
    </submittedName>
</protein>
<dbReference type="InterPro" id="IPR012337">
    <property type="entry name" value="RNaseH-like_sf"/>
</dbReference>
<dbReference type="PANTHER" id="PTHR12801">
    <property type="entry name" value="RNA EXONUCLEASE REXO1 / RECO3 FAMILY MEMBER-RELATED"/>
    <property type="match status" value="1"/>
</dbReference>
<dbReference type="STRING" id="52586.A0A0B1PJ19"/>
<dbReference type="HOGENOM" id="CLU_022453_4_0_1"/>
<feature type="region of interest" description="Disordered" evidence="5">
    <location>
        <begin position="36"/>
        <end position="64"/>
    </location>
</feature>
<dbReference type="InterPro" id="IPR034922">
    <property type="entry name" value="REX1-like_exo"/>
</dbReference>
<dbReference type="Gene3D" id="3.30.420.10">
    <property type="entry name" value="Ribonuclease H-like superfamily/Ribonuclease H"/>
    <property type="match status" value="1"/>
</dbReference>
<evidence type="ECO:0000259" key="6">
    <source>
        <dbReference type="SMART" id="SM00479"/>
    </source>
</evidence>
<keyword evidence="8" id="KW-1185">Reference proteome</keyword>
<sequence length="651" mass="72041">MFSTKNLFSNITCPYEEFCLLPRCIFKHSNIPSKTSLKTSTAPIEEEKKPETTESCLPAIPQVLPPNSSLISDLDSLSPKKKIVTPDNSNSTNTKSLSKVNDQVKKRKVEASSIVDDISLPALKRKTVDGNSVSVNMRLSPVSKSLTSSQLSGLKNTLSEQTANVVSREGLNPRALKVPAPASHNMRYQLLKALYSQFKRLNTELAIDKKSVQAKLVLSDQSLITRALDFEEETAVISPLIYANLIKNKILIYKRMNVKQWAEERENEIIQAQKALEARSSLSKSGTAPGKTSEVIKLIETGLSPEEELKFLPELKIDFTKTSEHGFVTSIPTDQEIELAQKGIEAANGWEICDRCKSRFQVFPGRREEDGALTSGGQCTYHHGRTYLTEISTGSSKRIKKYRCCGESLSDSHGCTTAPCHVFKISEVKRLASILNFQNTPTPDSNEAITKQKRQPICLDGEMGYTVNGLELIRLTAISWPSGQDLFDVLVRPMGPILDLNSRFSGVYPEHMANALPWTPNQSLPKNSKSPHALPILSSVVEARSLLFSYLSSSTPLIGHGLENDLNAMRIIHPTIIDTAFLFPHKLGLPYRNSLKLLARKYLNRNIQDAGNNNSGEESSNSLAGHDSKEDAFAAGELVKYVLKTRKEKLG</sequence>
<dbReference type="AlphaFoldDB" id="A0A0B1PJ19"/>